<dbReference type="Proteomes" id="UP001596392">
    <property type="component" value="Unassembled WGS sequence"/>
</dbReference>
<gene>
    <name evidence="2" type="ORF">ACFQO7_11400</name>
</gene>
<sequence>MRLAIELANTLHARQGEIRDELQAPADLAAWLDAAEPLFAVPVDSPRVSRTDLAAARDLRDALRAIAVAASAGRAADRADIERLNAAARTAPRWQELASDAKTVTARHDGKPVPGALAEVAADAVDLLATGRLGVCAAPGCVLLFLRDRPNREWCGNACGNRARVARHHDRQKQPASPRGK</sequence>
<dbReference type="EMBL" id="JBHTAC010000009">
    <property type="protein sequence ID" value="MFC7243081.1"/>
    <property type="molecule type" value="Genomic_DNA"/>
</dbReference>
<name>A0ABW2GXB8_9ACTN</name>
<evidence type="ECO:0000313" key="2">
    <source>
        <dbReference type="EMBL" id="MFC7243081.1"/>
    </source>
</evidence>
<evidence type="ECO:0000259" key="1">
    <source>
        <dbReference type="Pfam" id="PF11706"/>
    </source>
</evidence>
<proteinExistence type="predicted"/>
<accession>A0ABW2GXB8</accession>
<dbReference type="SUPFAM" id="SSF160904">
    <property type="entry name" value="Jann2411-like"/>
    <property type="match status" value="1"/>
</dbReference>
<comment type="caution">
    <text evidence="2">The sequence shown here is derived from an EMBL/GenBank/DDBJ whole genome shotgun (WGS) entry which is preliminary data.</text>
</comment>
<dbReference type="InterPro" id="IPR023286">
    <property type="entry name" value="ABATE_dom_sf"/>
</dbReference>
<dbReference type="PANTHER" id="PTHR35525">
    <property type="entry name" value="BLL6575 PROTEIN"/>
    <property type="match status" value="1"/>
</dbReference>
<keyword evidence="3" id="KW-1185">Reference proteome</keyword>
<dbReference type="RefSeq" id="WP_376806327.1">
    <property type="nucleotide sequence ID" value="NZ_JBHTAC010000009.1"/>
</dbReference>
<organism evidence="2 3">
    <name type="scientific">Catellatospora aurea</name>
    <dbReference type="NCBI Taxonomy" id="1337874"/>
    <lineage>
        <taxon>Bacteria</taxon>
        <taxon>Bacillati</taxon>
        <taxon>Actinomycetota</taxon>
        <taxon>Actinomycetes</taxon>
        <taxon>Micromonosporales</taxon>
        <taxon>Micromonosporaceae</taxon>
        <taxon>Catellatospora</taxon>
    </lineage>
</organism>
<feature type="domain" description="Zinc finger CGNR" evidence="1">
    <location>
        <begin position="132"/>
        <end position="172"/>
    </location>
</feature>
<reference evidence="3" key="1">
    <citation type="journal article" date="2019" name="Int. J. Syst. Evol. Microbiol.">
        <title>The Global Catalogue of Microorganisms (GCM) 10K type strain sequencing project: providing services to taxonomists for standard genome sequencing and annotation.</title>
        <authorList>
            <consortium name="The Broad Institute Genomics Platform"/>
            <consortium name="The Broad Institute Genome Sequencing Center for Infectious Disease"/>
            <person name="Wu L."/>
            <person name="Ma J."/>
        </authorList>
    </citation>
    <scope>NUCLEOTIDE SEQUENCE [LARGE SCALE GENOMIC DNA]</scope>
    <source>
        <strain evidence="3">CGMCC 1.9106</strain>
    </source>
</reference>
<dbReference type="Pfam" id="PF11706">
    <property type="entry name" value="zf-CGNR"/>
    <property type="match status" value="1"/>
</dbReference>
<dbReference type="InterPro" id="IPR021005">
    <property type="entry name" value="Znf_CGNR"/>
</dbReference>
<evidence type="ECO:0000313" key="3">
    <source>
        <dbReference type="Proteomes" id="UP001596392"/>
    </source>
</evidence>
<dbReference type="Pfam" id="PF07336">
    <property type="entry name" value="ABATE"/>
    <property type="match status" value="1"/>
</dbReference>
<dbReference type="Gene3D" id="1.10.3300.10">
    <property type="entry name" value="Jann2411-like domain"/>
    <property type="match status" value="1"/>
</dbReference>
<dbReference type="PANTHER" id="PTHR35525:SF3">
    <property type="entry name" value="BLL6575 PROTEIN"/>
    <property type="match status" value="1"/>
</dbReference>
<protein>
    <submittedName>
        <fullName evidence="2">CGNR zinc finger domain-containing protein</fullName>
    </submittedName>
</protein>
<dbReference type="InterPro" id="IPR010852">
    <property type="entry name" value="ABATE"/>
</dbReference>